<dbReference type="EMBL" id="CATNWA010015661">
    <property type="protein sequence ID" value="CAI9585549.1"/>
    <property type="molecule type" value="Genomic_DNA"/>
</dbReference>
<organism evidence="2 3">
    <name type="scientific">Staurois parvus</name>
    <dbReference type="NCBI Taxonomy" id="386267"/>
    <lineage>
        <taxon>Eukaryota</taxon>
        <taxon>Metazoa</taxon>
        <taxon>Chordata</taxon>
        <taxon>Craniata</taxon>
        <taxon>Vertebrata</taxon>
        <taxon>Euteleostomi</taxon>
        <taxon>Amphibia</taxon>
        <taxon>Batrachia</taxon>
        <taxon>Anura</taxon>
        <taxon>Neobatrachia</taxon>
        <taxon>Ranoidea</taxon>
        <taxon>Ranidae</taxon>
        <taxon>Staurois</taxon>
    </lineage>
</organism>
<protein>
    <submittedName>
        <fullName evidence="2">Uncharacterized protein</fullName>
    </submittedName>
</protein>
<name>A0ABN9EL79_9NEOB</name>
<evidence type="ECO:0000313" key="3">
    <source>
        <dbReference type="Proteomes" id="UP001162483"/>
    </source>
</evidence>
<evidence type="ECO:0000313" key="2">
    <source>
        <dbReference type="EMBL" id="CAI9585549.1"/>
    </source>
</evidence>
<proteinExistence type="predicted"/>
<keyword evidence="1" id="KW-0812">Transmembrane</keyword>
<accession>A0ABN9EL79</accession>
<sequence>MALSRKGLTCEAIKGLTVCCFTMWAVCTLWAHCFVWLCIWPLCKTIFWG</sequence>
<feature type="transmembrane region" description="Helical" evidence="1">
    <location>
        <begin position="12"/>
        <end position="42"/>
    </location>
</feature>
<evidence type="ECO:0000256" key="1">
    <source>
        <dbReference type="SAM" id="Phobius"/>
    </source>
</evidence>
<comment type="caution">
    <text evidence="2">The sequence shown here is derived from an EMBL/GenBank/DDBJ whole genome shotgun (WGS) entry which is preliminary data.</text>
</comment>
<reference evidence="2" key="1">
    <citation type="submission" date="2023-05" db="EMBL/GenBank/DDBJ databases">
        <authorList>
            <person name="Stuckert A."/>
        </authorList>
    </citation>
    <scope>NUCLEOTIDE SEQUENCE</scope>
</reference>
<keyword evidence="1" id="KW-0472">Membrane</keyword>
<gene>
    <name evidence="2" type="ORF">SPARVUS_LOCUS10240513</name>
</gene>
<keyword evidence="3" id="KW-1185">Reference proteome</keyword>
<keyword evidence="1" id="KW-1133">Transmembrane helix</keyword>
<dbReference type="Proteomes" id="UP001162483">
    <property type="component" value="Unassembled WGS sequence"/>
</dbReference>